<accession>A0A6C0AJI5</accession>
<proteinExistence type="predicted"/>
<evidence type="ECO:0000256" key="1">
    <source>
        <dbReference type="SAM" id="MobiDB-lite"/>
    </source>
</evidence>
<organism evidence="2">
    <name type="scientific">viral metagenome</name>
    <dbReference type="NCBI Taxonomy" id="1070528"/>
    <lineage>
        <taxon>unclassified sequences</taxon>
        <taxon>metagenomes</taxon>
        <taxon>organismal metagenomes</taxon>
    </lineage>
</organism>
<dbReference type="AlphaFoldDB" id="A0A6C0AJI5"/>
<sequence length="41" mass="4828">MQMDEPSSGRRKKADKAKDKRGKPTSKHVRQYEDLIAKKKR</sequence>
<feature type="region of interest" description="Disordered" evidence="1">
    <location>
        <begin position="1"/>
        <end position="41"/>
    </location>
</feature>
<protein>
    <submittedName>
        <fullName evidence="2">Uncharacterized protein</fullName>
    </submittedName>
</protein>
<name>A0A6C0AJI5_9ZZZZ</name>
<feature type="compositionally biased region" description="Basic residues" evidence="1">
    <location>
        <begin position="9"/>
        <end position="29"/>
    </location>
</feature>
<evidence type="ECO:0000313" key="2">
    <source>
        <dbReference type="EMBL" id="QHS79806.1"/>
    </source>
</evidence>
<reference evidence="2" key="1">
    <citation type="journal article" date="2020" name="Nature">
        <title>Giant virus diversity and host interactions through global metagenomics.</title>
        <authorList>
            <person name="Schulz F."/>
            <person name="Roux S."/>
            <person name="Paez-Espino D."/>
            <person name="Jungbluth S."/>
            <person name="Walsh D.A."/>
            <person name="Denef V.J."/>
            <person name="McMahon K.D."/>
            <person name="Konstantinidis K.T."/>
            <person name="Eloe-Fadrosh E.A."/>
            <person name="Kyrpides N.C."/>
            <person name="Woyke T."/>
        </authorList>
    </citation>
    <scope>NUCLEOTIDE SEQUENCE</scope>
    <source>
        <strain evidence="2">GVMAG-S-1035303-20</strain>
    </source>
</reference>
<dbReference type="EMBL" id="MN740653">
    <property type="protein sequence ID" value="QHS79806.1"/>
    <property type="molecule type" value="Genomic_DNA"/>
</dbReference>
<feature type="compositionally biased region" description="Basic and acidic residues" evidence="1">
    <location>
        <begin position="30"/>
        <end position="41"/>
    </location>
</feature>